<comment type="caution">
    <text evidence="1">The sequence shown here is derived from an EMBL/GenBank/DDBJ whole genome shotgun (WGS) entry which is preliminary data.</text>
</comment>
<proteinExistence type="predicted"/>
<reference evidence="1 2" key="1">
    <citation type="submission" date="2015-05" db="EMBL/GenBank/DDBJ databases">
        <title>Draft Genome assembly of Streptomyces showdoensis.</title>
        <authorList>
            <person name="Thapa K.K."/>
            <person name="Metsa-Ketela M."/>
        </authorList>
    </citation>
    <scope>NUCLEOTIDE SEQUENCE [LARGE SCALE GENOMIC DNA]</scope>
    <source>
        <strain evidence="1 2">ATCC 15227</strain>
    </source>
</reference>
<gene>
    <name evidence="1" type="ORF">VO63_19120</name>
</gene>
<evidence type="ECO:0000313" key="1">
    <source>
        <dbReference type="EMBL" id="KKZ72292.1"/>
    </source>
</evidence>
<dbReference type="Pfam" id="PF19730">
    <property type="entry name" value="DUF6221"/>
    <property type="match status" value="1"/>
</dbReference>
<name>A0A2P2GLA8_STREW</name>
<dbReference type="AlphaFoldDB" id="A0A2P2GLA8"/>
<sequence>MAHMTDLVEFLKARLDEEVQRAVSSRDPWFGYEPDEHVERVKWADALFIAHHSPTRVLAEVDAKRRIVELHTPVILRSGGGGAYFDTTRVCRSCEPPRQFPEQAWPCATLRLLALPYADHADYDEAWHLGDASQPKE</sequence>
<dbReference type="Proteomes" id="UP000265325">
    <property type="component" value="Unassembled WGS sequence"/>
</dbReference>
<organism evidence="1 2">
    <name type="scientific">Streptomyces showdoensis</name>
    <dbReference type="NCBI Taxonomy" id="68268"/>
    <lineage>
        <taxon>Bacteria</taxon>
        <taxon>Bacillati</taxon>
        <taxon>Actinomycetota</taxon>
        <taxon>Actinomycetes</taxon>
        <taxon>Kitasatosporales</taxon>
        <taxon>Streptomycetaceae</taxon>
        <taxon>Streptomyces</taxon>
    </lineage>
</organism>
<evidence type="ECO:0000313" key="2">
    <source>
        <dbReference type="Proteomes" id="UP000265325"/>
    </source>
</evidence>
<keyword evidence="2" id="KW-1185">Reference proteome</keyword>
<dbReference type="EMBL" id="LAQS01000028">
    <property type="protein sequence ID" value="KKZ72292.1"/>
    <property type="molecule type" value="Genomic_DNA"/>
</dbReference>
<dbReference type="InterPro" id="IPR046193">
    <property type="entry name" value="DUF6221"/>
</dbReference>
<accession>A0A2P2GLA8</accession>
<protein>
    <submittedName>
        <fullName evidence="1">Uncharacterized protein</fullName>
    </submittedName>
</protein>